<dbReference type="RefSeq" id="WP_110039888.1">
    <property type="nucleotide sequence ID" value="NZ_QGTL01000010.1"/>
</dbReference>
<dbReference type="Pfam" id="PF19681">
    <property type="entry name" value="DUF6183"/>
    <property type="match status" value="1"/>
</dbReference>
<evidence type="ECO:0000313" key="1">
    <source>
        <dbReference type="EMBL" id="PWV71535.1"/>
    </source>
</evidence>
<dbReference type="EMBL" id="QGTL01000010">
    <property type="protein sequence ID" value="PWV71535.1"/>
    <property type="molecule type" value="Genomic_DNA"/>
</dbReference>
<keyword evidence="2" id="KW-1185">Reference proteome</keyword>
<reference evidence="1 2" key="1">
    <citation type="submission" date="2018-05" db="EMBL/GenBank/DDBJ databases">
        <title>Genomic Encyclopedia of Type Strains, Phase IV (KMG-IV): sequencing the most valuable type-strain genomes for metagenomic binning, comparative biology and taxonomic classification.</title>
        <authorList>
            <person name="Goeker M."/>
        </authorList>
    </citation>
    <scope>NUCLEOTIDE SEQUENCE [LARGE SCALE GENOMIC DNA]</scope>
    <source>
        <strain evidence="1 2">DSM 44717</strain>
    </source>
</reference>
<protein>
    <submittedName>
        <fullName evidence="1">Uncharacterized protein</fullName>
    </submittedName>
</protein>
<dbReference type="Proteomes" id="UP000246410">
    <property type="component" value="Unassembled WGS sequence"/>
</dbReference>
<sequence length="97" mass="10412">MPADVWAVLFAAAANGGAYNGGEHGAYGRLAAWRTLGALCDASEFDSIERIERRAGDCAWFSFSADTDWFERVAWDLGIVTLTPEPALVVLAATDTD</sequence>
<accession>A0A317N8E2</accession>
<comment type="caution">
    <text evidence="1">The sequence shown here is derived from an EMBL/GenBank/DDBJ whole genome shotgun (WGS) entry which is preliminary data.</text>
</comment>
<dbReference type="InterPro" id="IPR045756">
    <property type="entry name" value="DUF6183"/>
</dbReference>
<evidence type="ECO:0000313" key="2">
    <source>
        <dbReference type="Proteomes" id="UP000246410"/>
    </source>
</evidence>
<name>A0A317N8E2_9NOCA</name>
<dbReference type="AlphaFoldDB" id="A0A317N8E2"/>
<gene>
    <name evidence="1" type="ORF">DFR69_11019</name>
</gene>
<organism evidence="1 2">
    <name type="scientific">Nocardia neocaledoniensis</name>
    <dbReference type="NCBI Taxonomy" id="236511"/>
    <lineage>
        <taxon>Bacteria</taxon>
        <taxon>Bacillati</taxon>
        <taxon>Actinomycetota</taxon>
        <taxon>Actinomycetes</taxon>
        <taxon>Mycobacteriales</taxon>
        <taxon>Nocardiaceae</taxon>
        <taxon>Nocardia</taxon>
    </lineage>
</organism>
<proteinExistence type="predicted"/>